<accession>A0A484BCF2</accession>
<organism evidence="1 2">
    <name type="scientific">Drosophila navojoa</name>
    <name type="common">Fruit fly</name>
    <dbReference type="NCBI Taxonomy" id="7232"/>
    <lineage>
        <taxon>Eukaryota</taxon>
        <taxon>Metazoa</taxon>
        <taxon>Ecdysozoa</taxon>
        <taxon>Arthropoda</taxon>
        <taxon>Hexapoda</taxon>
        <taxon>Insecta</taxon>
        <taxon>Pterygota</taxon>
        <taxon>Neoptera</taxon>
        <taxon>Endopterygota</taxon>
        <taxon>Diptera</taxon>
        <taxon>Brachycera</taxon>
        <taxon>Muscomorpha</taxon>
        <taxon>Ephydroidea</taxon>
        <taxon>Drosophilidae</taxon>
        <taxon>Drosophila</taxon>
    </lineage>
</organism>
<name>A0A484BCF2_DRONA</name>
<sequence>MTKVNSKERNKSANKIKLKETNKDFVKRNKQVQIKLKAKPWLEMEEELNWVEVKNFKKEKMSPPLIVNKLD</sequence>
<proteinExistence type="predicted"/>
<evidence type="ECO:0000313" key="1">
    <source>
        <dbReference type="EMBL" id="TDG46527.1"/>
    </source>
</evidence>
<dbReference type="Proteomes" id="UP000295192">
    <property type="component" value="Unassembled WGS sequence"/>
</dbReference>
<dbReference type="OMA" id="MEEELNW"/>
<protein>
    <submittedName>
        <fullName evidence="1">Uncharacterized protein</fullName>
    </submittedName>
</protein>
<keyword evidence="2" id="KW-1185">Reference proteome</keyword>
<dbReference type="AlphaFoldDB" id="A0A484BCF2"/>
<gene>
    <name evidence="1" type="ORF">AWZ03_007088</name>
</gene>
<reference evidence="1 2" key="1">
    <citation type="journal article" date="2019" name="J. Hered.">
        <title>An Improved Genome Assembly for Drosophila navojoa, the Basal Species in the mojavensis Cluster.</title>
        <authorList>
            <person name="Vanderlinde T."/>
            <person name="Dupim E.G."/>
            <person name="Nazario-Yepiz N.O."/>
            <person name="Carvalho A.B."/>
        </authorList>
    </citation>
    <scope>NUCLEOTIDE SEQUENCE [LARGE SCALE GENOMIC DNA]</scope>
    <source>
        <strain evidence="1">Navoj_Jal97</strain>
        <tissue evidence="1">Whole organism</tissue>
    </source>
</reference>
<dbReference type="EMBL" id="LSRL02000057">
    <property type="protein sequence ID" value="TDG46527.1"/>
    <property type="molecule type" value="Genomic_DNA"/>
</dbReference>
<evidence type="ECO:0000313" key="2">
    <source>
        <dbReference type="Proteomes" id="UP000295192"/>
    </source>
</evidence>
<comment type="caution">
    <text evidence="1">The sequence shown here is derived from an EMBL/GenBank/DDBJ whole genome shotgun (WGS) entry which is preliminary data.</text>
</comment>